<evidence type="ECO:0000256" key="5">
    <source>
        <dbReference type="PROSITE-ProRule" id="PRU00810"/>
    </source>
</evidence>
<reference evidence="8" key="1">
    <citation type="submission" date="2021-01" db="EMBL/GenBank/DDBJ databases">
        <authorList>
            <person name="Corre E."/>
            <person name="Pelletier E."/>
            <person name="Niang G."/>
            <person name="Scheremetjew M."/>
            <person name="Finn R."/>
            <person name="Kale V."/>
            <person name="Holt S."/>
            <person name="Cochrane G."/>
            <person name="Meng A."/>
            <person name="Brown T."/>
            <person name="Cohen L."/>
        </authorList>
    </citation>
    <scope>NUCLEOTIDE SEQUENCE</scope>
    <source>
        <strain evidence="8">CCMP127</strain>
    </source>
</reference>
<feature type="region of interest" description="Disordered" evidence="6">
    <location>
        <begin position="1162"/>
        <end position="1207"/>
    </location>
</feature>
<dbReference type="Pfam" id="PF02671">
    <property type="entry name" value="PAH"/>
    <property type="match status" value="2"/>
</dbReference>
<dbReference type="GO" id="GO:0000785">
    <property type="term" value="C:chromatin"/>
    <property type="evidence" value="ECO:0007669"/>
    <property type="project" value="TreeGrafter"/>
</dbReference>
<dbReference type="FunFam" id="1.20.1160.11:FF:000003">
    <property type="entry name" value="Paired amphipathic helix SIN3-like protein"/>
    <property type="match status" value="1"/>
</dbReference>
<feature type="domain" description="Histone deacetylase interacting" evidence="7">
    <location>
        <begin position="583"/>
        <end position="692"/>
    </location>
</feature>
<evidence type="ECO:0000256" key="4">
    <source>
        <dbReference type="ARBA" id="ARBA00023242"/>
    </source>
</evidence>
<dbReference type="GO" id="GO:0000118">
    <property type="term" value="C:histone deacetylase complex"/>
    <property type="evidence" value="ECO:0007669"/>
    <property type="project" value="TreeGrafter"/>
</dbReference>
<proteinExistence type="predicted"/>
<name>A0A7S3PDS7_9STRA</name>
<dbReference type="SUPFAM" id="SSF47762">
    <property type="entry name" value="PAH2 domain"/>
    <property type="match status" value="2"/>
</dbReference>
<dbReference type="FunFam" id="1.20.1160.11:FF:000001">
    <property type="entry name" value="Paired amphipathic helix protein Sin3"/>
    <property type="match status" value="1"/>
</dbReference>
<accession>A0A7S3PDS7</accession>
<dbReference type="PANTHER" id="PTHR12346">
    <property type="entry name" value="SIN3B-RELATED"/>
    <property type="match status" value="1"/>
</dbReference>
<evidence type="ECO:0000256" key="3">
    <source>
        <dbReference type="ARBA" id="ARBA00022737"/>
    </source>
</evidence>
<organism evidence="8">
    <name type="scientific">Amphora coffeiformis</name>
    <dbReference type="NCBI Taxonomy" id="265554"/>
    <lineage>
        <taxon>Eukaryota</taxon>
        <taxon>Sar</taxon>
        <taxon>Stramenopiles</taxon>
        <taxon>Ochrophyta</taxon>
        <taxon>Bacillariophyta</taxon>
        <taxon>Bacillariophyceae</taxon>
        <taxon>Bacillariophycidae</taxon>
        <taxon>Thalassiophysales</taxon>
        <taxon>Catenulaceae</taxon>
        <taxon>Amphora</taxon>
    </lineage>
</organism>
<comment type="subcellular location">
    <subcellularLocation>
        <location evidence="1 5">Nucleus</location>
    </subcellularLocation>
</comment>
<dbReference type="GO" id="GO:0000122">
    <property type="term" value="P:negative regulation of transcription by RNA polymerase II"/>
    <property type="evidence" value="ECO:0007669"/>
    <property type="project" value="TreeGrafter"/>
</dbReference>
<evidence type="ECO:0000256" key="2">
    <source>
        <dbReference type="ARBA" id="ARBA00022491"/>
    </source>
</evidence>
<sequence length="1207" mass="134627">MNLAPGGKEQASRMRELRVEDALLYLDQVKVEFGDRPQIYNEFLDIMKTFKTQQIDTPGVIRRVSNLFQGNRRLVLGFNTFLPEGYKIELPADGDGPPVAVFRAPGSNVAHVLSGPMAGSTQPTQPSPPGPQGRLPDEGAFRQGAGGPMRNLPLAKRRGGAAAAAGGGVPIAPLGGFDGSYSPGQGSSHEMAAGGMDAMRMQGRPPANLQESTSPPLRPGGMSPQHPSPGLGPKGGLPGGRLFENGAQQQAQMQVGGEQGMSLLQPGVTAANAGGAPLEFDHAINYVTTIKRRFASEPETYKKFLEILHTYQKEQRGIKEVLDEVSVLFADHPDLLKEFTYFLPDAVQAQAKAQLDAVAKESEMRKRNEAKKAIMNQAQAVQGTAPAATRPADVDRVHIPFGATKPRDPEQEKLIIESAENGIVSFEPVRPPRKNQPNAVSMAAKMGRPTTIPHKPVVMKTPEALFFERAKAHLNRKELVWEKPSGAKRHTPHMEFIKCLHLFGAGILNKDELFLLLRSLFTQGHAPKGATVNNTIIAQDAANLLRDFEDILHSRGPYADQQMLEKDRSHYGTLRTIDFDYTGCEHPTPSYRTYPSDYPKEKFFSHPEQSPDDAEVLNFDLICAGNLARMIDAKDTYDGVRARHNMYEEALCRIEDERFEVDMAIERNAQAIRDIEPLADECMRLGKREEDDGQPIGRMQYKLKSNSLNTIAIGAVARAYGDRGDEVLQHLVQNPLIVLPIVYRRLKQKDMEWRKVRADLLSRWGSATTANYEGSMDVRCYFDRKKLEKIFEPARLVDQCKHTKKYIKSSSSDAPDAADAFHPEFAVGVNDPGAVFFEPLVAVPCKVDSLHRDAIQLVAQKLKAMPALASLEREKIGRIIAEFVVPWFGYPAHWVMEEVRESFAGHSGPSVVKFAPGQRVVTIYGEGVVNAFVDAKQGYRVRLPYGTATIVPSAILYHVPNKDVPHIRRDGVMVRDHGNQNKPVDQHNLNEKHQILFATERIYLFLRYYALLCQILSNVKNHCDTFPPSSVPSSNYHNPKQTNSVGPQKERLNYSGVLASFKKLVSQRITFKEFESFGRLVSKEKVAMIASLPSLLDRCAESLCSVAKEDALLHIYDYCQYRGCRPSLVREQCFTMAPDAFFRVQFDQTTLRFSYLPKTVEFPTAPRPGDNDIEEYTESEPAEESMEEDDPIEEFDEDRPQKRTKLR</sequence>
<dbReference type="AlphaFoldDB" id="A0A7S3PDS7"/>
<feature type="region of interest" description="Disordered" evidence="6">
    <location>
        <begin position="199"/>
        <end position="243"/>
    </location>
</feature>
<dbReference type="InterPro" id="IPR036600">
    <property type="entry name" value="PAH_sf"/>
</dbReference>
<dbReference type="Gene3D" id="1.20.1160.11">
    <property type="entry name" value="Paired amphipathic helix"/>
    <property type="match status" value="3"/>
</dbReference>
<keyword evidence="4 5" id="KW-0539">Nucleus</keyword>
<dbReference type="PROSITE" id="PS51477">
    <property type="entry name" value="PAH"/>
    <property type="match status" value="2"/>
</dbReference>
<evidence type="ECO:0000259" key="7">
    <source>
        <dbReference type="SMART" id="SM00761"/>
    </source>
</evidence>
<feature type="region of interest" description="Disordered" evidence="6">
    <location>
        <begin position="113"/>
        <end position="153"/>
    </location>
</feature>
<keyword evidence="3" id="KW-0677">Repeat</keyword>
<evidence type="ECO:0000256" key="6">
    <source>
        <dbReference type="SAM" id="MobiDB-lite"/>
    </source>
</evidence>
<keyword evidence="2" id="KW-0678">Repressor</keyword>
<evidence type="ECO:0000256" key="1">
    <source>
        <dbReference type="ARBA" id="ARBA00004123"/>
    </source>
</evidence>
<dbReference type="PANTHER" id="PTHR12346:SF0">
    <property type="entry name" value="SIN3A, ISOFORM G"/>
    <property type="match status" value="1"/>
</dbReference>
<dbReference type="InterPro" id="IPR013194">
    <property type="entry name" value="HDAC_interact_dom"/>
</dbReference>
<dbReference type="EMBL" id="HBIM01023860">
    <property type="protein sequence ID" value="CAE0421007.1"/>
    <property type="molecule type" value="Transcribed_RNA"/>
</dbReference>
<dbReference type="GO" id="GO:0003714">
    <property type="term" value="F:transcription corepressor activity"/>
    <property type="evidence" value="ECO:0007669"/>
    <property type="project" value="InterPro"/>
</dbReference>
<feature type="compositionally biased region" description="Acidic residues" evidence="6">
    <location>
        <begin position="1171"/>
        <end position="1197"/>
    </location>
</feature>
<dbReference type="SMART" id="SM00761">
    <property type="entry name" value="HDAC_interact"/>
    <property type="match status" value="1"/>
</dbReference>
<evidence type="ECO:0000313" key="8">
    <source>
        <dbReference type="EMBL" id="CAE0421007.1"/>
    </source>
</evidence>
<gene>
    <name evidence="8" type="ORF">ACOF00016_LOCUS17656</name>
</gene>
<protein>
    <recommendedName>
        <fullName evidence="7">Histone deacetylase interacting domain-containing protein</fullName>
    </recommendedName>
</protein>
<dbReference type="Pfam" id="PF08295">
    <property type="entry name" value="Sin3_corepress"/>
    <property type="match status" value="1"/>
</dbReference>
<dbReference type="InterPro" id="IPR003822">
    <property type="entry name" value="PAH"/>
</dbReference>
<dbReference type="InterPro" id="IPR039774">
    <property type="entry name" value="Sin3-like"/>
</dbReference>